<keyword evidence="1" id="KW-0614">Plasmid</keyword>
<evidence type="ECO:0000313" key="1">
    <source>
        <dbReference type="EMBL" id="ASV88766.1"/>
    </source>
</evidence>
<dbReference type="Proteomes" id="UP000215256">
    <property type="component" value="Plasmid unnamed1"/>
</dbReference>
<dbReference type="KEGG" id="och:CES85_3134"/>
<evidence type="ECO:0000313" key="2">
    <source>
        <dbReference type="Proteomes" id="UP000215256"/>
    </source>
</evidence>
<gene>
    <name evidence="1" type="ORF">CES85_3134</name>
</gene>
<dbReference type="AlphaFoldDB" id="A0A248UQ58"/>
<proteinExistence type="predicted"/>
<dbReference type="EMBL" id="CP022605">
    <property type="protein sequence ID" value="ASV88766.1"/>
    <property type="molecule type" value="Genomic_DNA"/>
</dbReference>
<protein>
    <submittedName>
        <fullName evidence="1">Uncharacterized protein</fullName>
    </submittedName>
</protein>
<accession>A0A248UQ58</accession>
<name>A0A248UQ58_9HYPH</name>
<sequence length="50" mass="5453">MNAPVLVTAAGVFNDVKTMKTKGAIQMIAIKNRLVHKPIRTGSRFILDVS</sequence>
<reference evidence="1 2" key="1">
    <citation type="submission" date="2017-07" db="EMBL/GenBank/DDBJ databases">
        <title>Phylogenetic study on the rhizospheric bacterium Ochrobactrum sp. A44.</title>
        <authorList>
            <person name="Krzyzanowska D.M."/>
            <person name="Ossowicki A."/>
            <person name="Rajewska M."/>
            <person name="Maciag T."/>
            <person name="Kaczynski Z."/>
            <person name="Czerwicka M."/>
            <person name="Jafra S."/>
        </authorList>
    </citation>
    <scope>NUCLEOTIDE SEQUENCE [LARGE SCALE GENOMIC DNA]</scope>
    <source>
        <strain evidence="1 2">A44</strain>
        <plasmid evidence="1 2">unnamed1</plasmid>
    </source>
</reference>
<organism evidence="1 2">
    <name type="scientific">Ochrobactrum quorumnocens</name>
    <dbReference type="NCBI Taxonomy" id="271865"/>
    <lineage>
        <taxon>Bacteria</taxon>
        <taxon>Pseudomonadati</taxon>
        <taxon>Pseudomonadota</taxon>
        <taxon>Alphaproteobacteria</taxon>
        <taxon>Hyphomicrobiales</taxon>
        <taxon>Brucellaceae</taxon>
        <taxon>Brucella/Ochrobactrum group</taxon>
        <taxon>Ochrobactrum</taxon>
    </lineage>
</organism>
<geneLocation type="plasmid" evidence="1 2">
    <name>unnamed1</name>
</geneLocation>